<gene>
    <name evidence="2" type="ORF">OZSIB_2417</name>
</gene>
<accession>A0A367ZSM5</accession>
<dbReference type="InterPro" id="IPR011989">
    <property type="entry name" value="ARM-like"/>
</dbReference>
<protein>
    <recommendedName>
        <fullName evidence="4">HEAT repeat domain-containing protein</fullName>
    </recommendedName>
</protein>
<evidence type="ECO:0000313" key="3">
    <source>
        <dbReference type="Proteomes" id="UP000252355"/>
    </source>
</evidence>
<name>A0A367ZSM5_9BACT</name>
<evidence type="ECO:0000313" key="2">
    <source>
        <dbReference type="EMBL" id="RCK81040.1"/>
    </source>
</evidence>
<feature type="region of interest" description="Disordered" evidence="1">
    <location>
        <begin position="370"/>
        <end position="400"/>
    </location>
</feature>
<organism evidence="2 3">
    <name type="scientific">Candidatus Ozemobacter sibiricus</name>
    <dbReference type="NCBI Taxonomy" id="2268124"/>
    <lineage>
        <taxon>Bacteria</taxon>
        <taxon>Candidatus Ozemobacteria</taxon>
        <taxon>Candidatus Ozemobacterales</taxon>
        <taxon>Candidatus Ozemobacteraceae</taxon>
        <taxon>Candidatus Ozemobacter</taxon>
    </lineage>
</organism>
<dbReference type="Proteomes" id="UP000252355">
    <property type="component" value="Unassembled WGS sequence"/>
</dbReference>
<dbReference type="SUPFAM" id="SSF48371">
    <property type="entry name" value="ARM repeat"/>
    <property type="match status" value="1"/>
</dbReference>
<feature type="compositionally biased region" description="Acidic residues" evidence="1">
    <location>
        <begin position="371"/>
        <end position="388"/>
    </location>
</feature>
<feature type="compositionally biased region" description="Low complexity" evidence="1">
    <location>
        <begin position="389"/>
        <end position="400"/>
    </location>
</feature>
<proteinExistence type="predicted"/>
<reference evidence="2 3" key="1">
    <citation type="submission" date="2018-05" db="EMBL/GenBank/DDBJ databases">
        <title>A metagenomic window into the 2 km-deep terrestrial subsurface aquifer revealed taxonomically and functionally diverse microbial community comprising novel uncultured bacterial lineages.</title>
        <authorList>
            <person name="Kadnikov V.V."/>
            <person name="Mardanov A.V."/>
            <person name="Beletsky A.V."/>
            <person name="Banks D."/>
            <person name="Pimenov N.V."/>
            <person name="Frank Y.A."/>
            <person name="Karnachuk O.V."/>
            <person name="Ravin N.V."/>
        </authorList>
    </citation>
    <scope>NUCLEOTIDE SEQUENCE [LARGE SCALE GENOMIC DNA]</scope>
    <source>
        <strain evidence="2">BY5</strain>
    </source>
</reference>
<dbReference type="EMBL" id="QOQW01000003">
    <property type="protein sequence ID" value="RCK81040.1"/>
    <property type="molecule type" value="Genomic_DNA"/>
</dbReference>
<evidence type="ECO:0008006" key="4">
    <source>
        <dbReference type="Google" id="ProtNLM"/>
    </source>
</evidence>
<sequence length="422" mass="43470">MPTRWVAIVLVCWAFWPGGLRLAPALAAEGPSASLADAPAVEARADRSALGATSGWNDLVRGLLQPRGARAAFQRLQGLGREALPAVRAMLRGRNLRLVRAALDLADSLGEELGDRLDQAGELGQGLTQDLRAIVTDRRLGGLRRRAARLLGRVGGPLEQVLPALSAALRDPDLRLRLAAADSLLAWWARREGLWPEIRAMLRQPGHPVRVVLAEVLGRLGPAAHPLWPLVAAWLRTGRLDPAAVVTHLLPVYLPRARELGRLALQAWERSPGLANCPAVLGRSALPAALAEVVAGLAAPASRAVTATVASFSATVNPEARGVASPVASLVGPPSSDTAAGTAGPVTIIASPSPVVAGLGLASAAESATSDLDDGASDLADTEAEPADDPAAASALAAAAAQGDQAEAALSFEDVPASEPDL</sequence>
<comment type="caution">
    <text evidence="2">The sequence shown here is derived from an EMBL/GenBank/DDBJ whole genome shotgun (WGS) entry which is preliminary data.</text>
</comment>
<evidence type="ECO:0000256" key="1">
    <source>
        <dbReference type="SAM" id="MobiDB-lite"/>
    </source>
</evidence>
<dbReference type="InterPro" id="IPR016024">
    <property type="entry name" value="ARM-type_fold"/>
</dbReference>
<dbReference type="AlphaFoldDB" id="A0A367ZSM5"/>
<dbReference type="Gene3D" id="1.25.10.10">
    <property type="entry name" value="Leucine-rich Repeat Variant"/>
    <property type="match status" value="1"/>
</dbReference>